<gene>
    <name evidence="1" type="ORF">METZ01_LOCUS91729</name>
</gene>
<dbReference type="InterPro" id="IPR001753">
    <property type="entry name" value="Enoyl-CoA_hydra/iso"/>
</dbReference>
<evidence type="ECO:0008006" key="2">
    <source>
        <dbReference type="Google" id="ProtNLM"/>
    </source>
</evidence>
<proteinExistence type="predicted"/>
<dbReference type="PANTHER" id="PTHR43149">
    <property type="entry name" value="ENOYL-COA HYDRATASE"/>
    <property type="match status" value="1"/>
</dbReference>
<dbReference type="SUPFAM" id="SSF52096">
    <property type="entry name" value="ClpP/crotonase"/>
    <property type="match status" value="1"/>
</dbReference>
<organism evidence="1">
    <name type="scientific">marine metagenome</name>
    <dbReference type="NCBI Taxonomy" id="408172"/>
    <lineage>
        <taxon>unclassified sequences</taxon>
        <taxon>metagenomes</taxon>
        <taxon>ecological metagenomes</taxon>
    </lineage>
</organism>
<dbReference type="GO" id="GO:0016853">
    <property type="term" value="F:isomerase activity"/>
    <property type="evidence" value="ECO:0007669"/>
    <property type="project" value="InterPro"/>
</dbReference>
<dbReference type="Pfam" id="PF00378">
    <property type="entry name" value="ECH_1"/>
    <property type="match status" value="1"/>
</dbReference>
<dbReference type="InterPro" id="IPR014748">
    <property type="entry name" value="Enoyl-CoA_hydra_C"/>
</dbReference>
<dbReference type="EMBL" id="UINC01008644">
    <property type="protein sequence ID" value="SVA38875.1"/>
    <property type="molecule type" value="Genomic_DNA"/>
</dbReference>
<dbReference type="CDD" id="cd06558">
    <property type="entry name" value="crotonase-like"/>
    <property type="match status" value="1"/>
</dbReference>
<protein>
    <recommendedName>
        <fullName evidence="2">Enoyl-CoA hydratase</fullName>
    </recommendedName>
</protein>
<dbReference type="InterPro" id="IPR045002">
    <property type="entry name" value="Ech1-like"/>
</dbReference>
<reference evidence="1" key="1">
    <citation type="submission" date="2018-05" db="EMBL/GenBank/DDBJ databases">
        <authorList>
            <person name="Lanie J.A."/>
            <person name="Ng W.-L."/>
            <person name="Kazmierczak K.M."/>
            <person name="Andrzejewski T.M."/>
            <person name="Davidsen T.M."/>
            <person name="Wayne K.J."/>
            <person name="Tettelin H."/>
            <person name="Glass J.I."/>
            <person name="Rusch D."/>
            <person name="Podicherti R."/>
            <person name="Tsui H.-C.T."/>
            <person name="Winkler M.E."/>
        </authorList>
    </citation>
    <scope>NUCLEOTIDE SEQUENCE</scope>
</reference>
<dbReference type="GO" id="GO:0006635">
    <property type="term" value="P:fatty acid beta-oxidation"/>
    <property type="evidence" value="ECO:0007669"/>
    <property type="project" value="UniProtKB-UniPathway"/>
</dbReference>
<dbReference type="Gene3D" id="1.10.12.10">
    <property type="entry name" value="Lyase 2-enoyl-coa Hydratase, Chain A, domain 2"/>
    <property type="match status" value="1"/>
</dbReference>
<feature type="non-terminal residue" evidence="1">
    <location>
        <position position="288"/>
    </location>
</feature>
<sequence length="288" mass="32595">MVKSITEKKFKCFDLSIKDNVAHLILNRPEKMNSMIPDFWTELPEIITTVDEDALARVIVISSNGKHFCSGMDLGVFSASNITSSEKEEVKMSERGRQRGSFYKNLLKLQETFNCIDEARIPIIMAIQGACVGGAVDFASACDFRYCTEDAFFCIQEINIGMTADVGTFPRLQYLMPLGLVKELAYTGRRLYAEEAHSTGLVNKVFGDKEKMIEHAMEIAQEISRKTPLAVWGSKDMINYTRGRTIREGLDRISLWQSGMYNPEADMKEAMSSNLEERDAEFEDLYPL</sequence>
<dbReference type="InterPro" id="IPR029045">
    <property type="entry name" value="ClpP/crotonase-like_dom_sf"/>
</dbReference>
<evidence type="ECO:0000313" key="1">
    <source>
        <dbReference type="EMBL" id="SVA38875.1"/>
    </source>
</evidence>
<dbReference type="UniPathway" id="UPA00659"/>
<accession>A0A381VEU3</accession>
<dbReference type="Gene3D" id="3.90.226.10">
    <property type="entry name" value="2-enoyl-CoA Hydratase, Chain A, domain 1"/>
    <property type="match status" value="1"/>
</dbReference>
<name>A0A381VEU3_9ZZZZ</name>
<dbReference type="PANTHER" id="PTHR43149:SF3">
    <property type="entry name" value="DELTA(3,5)-DELTA(2,4)-DIENOYL-COA ISOMERASE, PEROXISOMAL-LIKE"/>
    <property type="match status" value="1"/>
</dbReference>
<dbReference type="AlphaFoldDB" id="A0A381VEU3"/>